<dbReference type="InterPro" id="IPR057326">
    <property type="entry name" value="KR_dom"/>
</dbReference>
<dbReference type="PRINTS" id="PR00081">
    <property type="entry name" value="GDHRDH"/>
</dbReference>
<dbReference type="PROSITE" id="PS00061">
    <property type="entry name" value="ADH_SHORT"/>
    <property type="match status" value="1"/>
</dbReference>
<dbReference type="Pfam" id="PF00106">
    <property type="entry name" value="adh_short"/>
    <property type="match status" value="1"/>
</dbReference>
<evidence type="ECO:0000259" key="4">
    <source>
        <dbReference type="SMART" id="SM00822"/>
    </source>
</evidence>
<evidence type="ECO:0000256" key="1">
    <source>
        <dbReference type="ARBA" id="ARBA00006484"/>
    </source>
</evidence>
<dbReference type="InterPro" id="IPR036291">
    <property type="entry name" value="NAD(P)-bd_dom_sf"/>
</dbReference>
<proteinExistence type="inferred from homology"/>
<dbReference type="EMBL" id="PVTT01000001">
    <property type="protein sequence ID" value="PRY95748.1"/>
    <property type="molecule type" value="Genomic_DNA"/>
</dbReference>
<name>A0A2T0X9X6_9RHOB</name>
<comment type="similarity">
    <text evidence="1 3">Belongs to the short-chain dehydrogenases/reductases (SDR) family.</text>
</comment>
<dbReference type="PRINTS" id="PR00080">
    <property type="entry name" value="SDRFAMILY"/>
</dbReference>
<comment type="caution">
    <text evidence="5">The sequence shown here is derived from an EMBL/GenBank/DDBJ whole genome shotgun (WGS) entry which is preliminary data.</text>
</comment>
<dbReference type="AlphaFoldDB" id="A0A2T0X9X6"/>
<keyword evidence="6" id="KW-1185">Reference proteome</keyword>
<evidence type="ECO:0000313" key="5">
    <source>
        <dbReference type="EMBL" id="PRY95748.1"/>
    </source>
</evidence>
<evidence type="ECO:0000256" key="3">
    <source>
        <dbReference type="RuleBase" id="RU000363"/>
    </source>
</evidence>
<dbReference type="SUPFAM" id="SSF51735">
    <property type="entry name" value="NAD(P)-binding Rossmann-fold domains"/>
    <property type="match status" value="1"/>
</dbReference>
<dbReference type="GO" id="GO:0016020">
    <property type="term" value="C:membrane"/>
    <property type="evidence" value="ECO:0007669"/>
    <property type="project" value="TreeGrafter"/>
</dbReference>
<dbReference type="Gene3D" id="3.40.50.720">
    <property type="entry name" value="NAD(P)-binding Rossmann-like Domain"/>
    <property type="match status" value="1"/>
</dbReference>
<dbReference type="PANTHER" id="PTHR44196">
    <property type="entry name" value="DEHYDROGENASE/REDUCTASE SDR FAMILY MEMBER 7B"/>
    <property type="match status" value="1"/>
</dbReference>
<protein>
    <submittedName>
        <fullName evidence="5">Short-subunit dehydrogenase</fullName>
    </submittedName>
</protein>
<dbReference type="OrthoDB" id="9793825at2"/>
<dbReference type="GO" id="GO:0016491">
    <property type="term" value="F:oxidoreductase activity"/>
    <property type="evidence" value="ECO:0007669"/>
    <property type="project" value="UniProtKB-KW"/>
</dbReference>
<dbReference type="PANTHER" id="PTHR44196:SF1">
    <property type="entry name" value="DEHYDROGENASE_REDUCTASE SDR FAMILY MEMBER 7B"/>
    <property type="match status" value="1"/>
</dbReference>
<dbReference type="InterPro" id="IPR002347">
    <property type="entry name" value="SDR_fam"/>
</dbReference>
<reference evidence="5 6" key="1">
    <citation type="submission" date="2018-03" db="EMBL/GenBank/DDBJ databases">
        <title>Genomic Encyclopedia of Archaeal and Bacterial Type Strains, Phase II (KMG-II): from individual species to whole genera.</title>
        <authorList>
            <person name="Goeker M."/>
        </authorList>
    </citation>
    <scope>NUCLEOTIDE SEQUENCE [LARGE SCALE GENOMIC DNA]</scope>
    <source>
        <strain evidence="5 6">DSM 29318</strain>
    </source>
</reference>
<organism evidence="5 6">
    <name type="scientific">Hasllibacter halocynthiae</name>
    <dbReference type="NCBI Taxonomy" id="595589"/>
    <lineage>
        <taxon>Bacteria</taxon>
        <taxon>Pseudomonadati</taxon>
        <taxon>Pseudomonadota</taxon>
        <taxon>Alphaproteobacteria</taxon>
        <taxon>Rhodobacterales</taxon>
        <taxon>Roseobacteraceae</taxon>
        <taxon>Hasllibacter</taxon>
    </lineage>
</organism>
<sequence>MKQLSHKVFVLTGASSGIGRALAVALADEGVRLALVDRDADGLEKTRRMLGNADVLAAAFSVADRLAWDDFRGEVLERFGTVDAVVNNAGIAHEAVTVQHMRAVDMERVMDVNFMGVFHGTQTFLSDLIARPEATVVNTSSTFGLTAVGLQGAYCASKFAVRGFSEALRMEARAYYPGLTVSTVFPGGIATAISDNAIAAGSRTAEEREADKANFAKNLVISPERAAEVVVAGIRAKRERILIGRDASVMDWMSRMLPARYTRVMLGQLKKSGLVPDIPALPVDRRAGG</sequence>
<gene>
    <name evidence="5" type="ORF">BCF33_1375</name>
</gene>
<evidence type="ECO:0000256" key="2">
    <source>
        <dbReference type="ARBA" id="ARBA00023002"/>
    </source>
</evidence>
<feature type="domain" description="Ketoreductase" evidence="4">
    <location>
        <begin position="7"/>
        <end position="192"/>
    </location>
</feature>
<dbReference type="RefSeq" id="WP_106160092.1">
    <property type="nucleotide sequence ID" value="NZ_PVTT01000001.1"/>
</dbReference>
<dbReference type="Proteomes" id="UP000238801">
    <property type="component" value="Unassembled WGS sequence"/>
</dbReference>
<dbReference type="SMART" id="SM00822">
    <property type="entry name" value="PKS_KR"/>
    <property type="match status" value="1"/>
</dbReference>
<keyword evidence="2" id="KW-0560">Oxidoreductase</keyword>
<accession>A0A2T0X9X6</accession>
<evidence type="ECO:0000313" key="6">
    <source>
        <dbReference type="Proteomes" id="UP000238801"/>
    </source>
</evidence>
<dbReference type="InterPro" id="IPR020904">
    <property type="entry name" value="Sc_DH/Rdtase_CS"/>
</dbReference>